<dbReference type="AlphaFoldDB" id="A0AAV1DDF7"/>
<sequence length="341" mass="39393">MTLVGGVLNRAKPLGWSRRHPQLRRVGTILAENRYGCLPYIAAINHHKSCRRHYFLPPAPSLSIVGDRKVTGGRHIFEMDIESVLPAAEFAVTMHNTAEDRNTRFVRVVRASYRLFNWYKYHYYLTMEGIDENGDLNVYYAEVYAFDTRKQLLKWRLVDESFSYPYWETSVVRNIAEKFRHNVEGYRNMPRAWLASLTLDYHNGTFGDATERSYVTAPCSSSSYNEIEVDTRGPHVTPIYEMVDCGKIVNHALSALKRLNKQMGKETCLKEVLHASKEEVDGKVYYILLLKAMNEQKEFTFLYAIAEVSQIKEELIKWHVVDELCSDPLEINKIGVVASHL</sequence>
<accession>A0AAV1DDF7</accession>
<reference evidence="1" key="1">
    <citation type="submission" date="2023-03" db="EMBL/GenBank/DDBJ databases">
        <authorList>
            <person name="Julca I."/>
        </authorList>
    </citation>
    <scope>NUCLEOTIDE SEQUENCE</scope>
</reference>
<gene>
    <name evidence="1" type="ORF">OLC1_LOCUS13847</name>
</gene>
<name>A0AAV1DDF7_OLDCO</name>
<dbReference type="EMBL" id="OX459122">
    <property type="protein sequence ID" value="CAI9105069.1"/>
    <property type="molecule type" value="Genomic_DNA"/>
</dbReference>
<keyword evidence="2" id="KW-1185">Reference proteome</keyword>
<dbReference type="Gene3D" id="3.10.450.10">
    <property type="match status" value="1"/>
</dbReference>
<proteinExistence type="predicted"/>
<protein>
    <submittedName>
        <fullName evidence="1">OLC1v1003918C1</fullName>
    </submittedName>
</protein>
<dbReference type="Proteomes" id="UP001161247">
    <property type="component" value="Chromosome 5"/>
</dbReference>
<organism evidence="1 2">
    <name type="scientific">Oldenlandia corymbosa var. corymbosa</name>
    <dbReference type="NCBI Taxonomy" id="529605"/>
    <lineage>
        <taxon>Eukaryota</taxon>
        <taxon>Viridiplantae</taxon>
        <taxon>Streptophyta</taxon>
        <taxon>Embryophyta</taxon>
        <taxon>Tracheophyta</taxon>
        <taxon>Spermatophyta</taxon>
        <taxon>Magnoliopsida</taxon>
        <taxon>eudicotyledons</taxon>
        <taxon>Gunneridae</taxon>
        <taxon>Pentapetalae</taxon>
        <taxon>asterids</taxon>
        <taxon>lamiids</taxon>
        <taxon>Gentianales</taxon>
        <taxon>Rubiaceae</taxon>
        <taxon>Rubioideae</taxon>
        <taxon>Spermacoceae</taxon>
        <taxon>Hedyotis-Oldenlandia complex</taxon>
        <taxon>Oldenlandia</taxon>
    </lineage>
</organism>
<evidence type="ECO:0000313" key="2">
    <source>
        <dbReference type="Proteomes" id="UP001161247"/>
    </source>
</evidence>
<evidence type="ECO:0000313" key="1">
    <source>
        <dbReference type="EMBL" id="CAI9105069.1"/>
    </source>
</evidence>